<feature type="compositionally biased region" description="Basic and acidic residues" evidence="1">
    <location>
        <begin position="97"/>
        <end position="108"/>
    </location>
</feature>
<evidence type="ECO:0000256" key="1">
    <source>
        <dbReference type="SAM" id="MobiDB-lite"/>
    </source>
</evidence>
<feature type="region of interest" description="Disordered" evidence="1">
    <location>
        <begin position="1"/>
        <end position="151"/>
    </location>
</feature>
<evidence type="ECO:0000313" key="3">
    <source>
        <dbReference type="Proteomes" id="UP000094285"/>
    </source>
</evidence>
<dbReference type="RefSeq" id="XP_020066089.1">
    <property type="nucleotide sequence ID" value="XM_020208918.1"/>
</dbReference>
<reference evidence="3" key="1">
    <citation type="submission" date="2016-05" db="EMBL/GenBank/DDBJ databases">
        <title>Comparative genomics of biotechnologically important yeasts.</title>
        <authorList>
            <consortium name="DOE Joint Genome Institute"/>
            <person name="Riley R."/>
            <person name="Haridas S."/>
            <person name="Wolfe K.H."/>
            <person name="Lopes M.R."/>
            <person name="Hittinger C.T."/>
            <person name="Goker M."/>
            <person name="Salamov A."/>
            <person name="Wisecaver J."/>
            <person name="Long T.M."/>
            <person name="Aerts A.L."/>
            <person name="Barry K."/>
            <person name="Choi C."/>
            <person name="Clum A."/>
            <person name="Coughlan A.Y."/>
            <person name="Deshpande S."/>
            <person name="Douglass A.P."/>
            <person name="Hanson S.J."/>
            <person name="Klenk H.-P."/>
            <person name="Labutti K."/>
            <person name="Lapidus A."/>
            <person name="Lindquist E."/>
            <person name="Lipzen A."/>
            <person name="Meier-Kolthoff J.P."/>
            <person name="Ohm R.A."/>
            <person name="Otillar R.P."/>
            <person name="Pangilinan J."/>
            <person name="Peng Y."/>
            <person name="Rokas A."/>
            <person name="Rosa C.A."/>
            <person name="Scheuner C."/>
            <person name="Sibirny A.A."/>
            <person name="Slot J.C."/>
            <person name="Stielow J.B."/>
            <person name="Sun H."/>
            <person name="Kurtzman C.P."/>
            <person name="Blackwell M."/>
            <person name="Grigoriev I.V."/>
            <person name="Jeffries T.W."/>
        </authorList>
    </citation>
    <scope>NUCLEOTIDE SEQUENCE [LARGE SCALE GENOMIC DNA]</scope>
    <source>
        <strain evidence="3">NRRL Y-17324</strain>
    </source>
</reference>
<proteinExistence type="predicted"/>
<dbReference type="EMBL" id="KV453910">
    <property type="protein sequence ID" value="ODV80967.1"/>
    <property type="molecule type" value="Genomic_DNA"/>
</dbReference>
<feature type="compositionally biased region" description="Low complexity" evidence="1">
    <location>
        <begin position="22"/>
        <end position="59"/>
    </location>
</feature>
<dbReference type="AlphaFoldDB" id="A0A1E4SNG8"/>
<dbReference type="OrthoDB" id="4088176at2759"/>
<accession>A0A1E4SNG8</accession>
<feature type="non-terminal residue" evidence="2">
    <location>
        <position position="1"/>
    </location>
</feature>
<dbReference type="GeneID" id="30983054"/>
<protein>
    <submittedName>
        <fullName evidence="2">Uncharacterized protein</fullName>
    </submittedName>
</protein>
<keyword evidence="3" id="KW-1185">Reference proteome</keyword>
<gene>
    <name evidence="2" type="ORF">CANTADRAFT_42700</name>
</gene>
<name>A0A1E4SNG8_9ASCO</name>
<dbReference type="Proteomes" id="UP000094285">
    <property type="component" value="Unassembled WGS sequence"/>
</dbReference>
<feature type="non-terminal residue" evidence="2">
    <location>
        <position position="151"/>
    </location>
</feature>
<organism evidence="2 3">
    <name type="scientific">Suhomyces tanzawaensis NRRL Y-17324</name>
    <dbReference type="NCBI Taxonomy" id="984487"/>
    <lineage>
        <taxon>Eukaryota</taxon>
        <taxon>Fungi</taxon>
        <taxon>Dikarya</taxon>
        <taxon>Ascomycota</taxon>
        <taxon>Saccharomycotina</taxon>
        <taxon>Pichiomycetes</taxon>
        <taxon>Debaryomycetaceae</taxon>
        <taxon>Suhomyces</taxon>
    </lineage>
</organism>
<evidence type="ECO:0000313" key="2">
    <source>
        <dbReference type="EMBL" id="ODV80967.1"/>
    </source>
</evidence>
<sequence length="151" mass="17110">QQQSQSYPPEKEWEQFRNQGHPPSGWQNQNPPPNGWQNQNLPPNGWQNHNQPQGQWQGQSGPYDPLQDPNVYKVKPQKVNITLAPQEHLNPSYGQYLERDKERIKNGDYPKPPEMFKHGAPLEPGHKNPNQRAGGSSFPGRGGATYNNAAN</sequence>